<evidence type="ECO:0000313" key="2">
    <source>
        <dbReference type="EMBL" id="GHA51481.1"/>
    </source>
</evidence>
<sequence>MSIVKITNSQKPNARNISPITPDISAQNHGAARSSMVTVFDITASIRMSASKTLDFDWMVCRETKMFGQVRISAHHRAQTPVKRNCSEY</sequence>
<evidence type="ECO:0000256" key="1">
    <source>
        <dbReference type="SAM" id="MobiDB-lite"/>
    </source>
</evidence>
<organism evidence="2 3">
    <name type="scientific">Paramylibacter ulvae</name>
    <dbReference type="NCBI Taxonomy" id="1651968"/>
    <lineage>
        <taxon>Bacteria</taxon>
        <taxon>Pseudomonadati</taxon>
        <taxon>Pseudomonadota</taxon>
        <taxon>Alphaproteobacteria</taxon>
        <taxon>Rhodobacterales</taxon>
        <taxon>Paracoccaceae</taxon>
        <taxon>Paramylibacter</taxon>
    </lineage>
</organism>
<accession>A0ABQ3D0F2</accession>
<keyword evidence="3" id="KW-1185">Reference proteome</keyword>
<gene>
    <name evidence="2" type="ORF">GCM10008927_16060</name>
</gene>
<feature type="region of interest" description="Disordered" evidence="1">
    <location>
        <begin position="1"/>
        <end position="26"/>
    </location>
</feature>
<evidence type="ECO:0000313" key="3">
    <source>
        <dbReference type="Proteomes" id="UP000634455"/>
    </source>
</evidence>
<reference evidence="3" key="1">
    <citation type="journal article" date="2019" name="Int. J. Syst. Evol. Microbiol.">
        <title>The Global Catalogue of Microorganisms (GCM) 10K type strain sequencing project: providing services to taxonomists for standard genome sequencing and annotation.</title>
        <authorList>
            <consortium name="The Broad Institute Genomics Platform"/>
            <consortium name="The Broad Institute Genome Sequencing Center for Infectious Disease"/>
            <person name="Wu L."/>
            <person name="Ma J."/>
        </authorList>
    </citation>
    <scope>NUCLEOTIDE SEQUENCE [LARGE SCALE GENOMIC DNA]</scope>
    <source>
        <strain evidence="3">KCTC 32465</strain>
    </source>
</reference>
<dbReference type="EMBL" id="BMZF01000003">
    <property type="protein sequence ID" value="GHA51481.1"/>
    <property type="molecule type" value="Genomic_DNA"/>
</dbReference>
<dbReference type="Proteomes" id="UP000634455">
    <property type="component" value="Unassembled WGS sequence"/>
</dbReference>
<name>A0ABQ3D0F2_9RHOB</name>
<protein>
    <submittedName>
        <fullName evidence="2">Uncharacterized protein</fullName>
    </submittedName>
</protein>
<proteinExistence type="predicted"/>
<comment type="caution">
    <text evidence="2">The sequence shown here is derived from an EMBL/GenBank/DDBJ whole genome shotgun (WGS) entry which is preliminary data.</text>
</comment>